<dbReference type="VEuPathDB" id="VectorBase:ADIR014083"/>
<name>A0A182NVZ4_9DIPT</name>
<proteinExistence type="predicted"/>
<dbReference type="Proteomes" id="UP000075884">
    <property type="component" value="Unassembled WGS sequence"/>
</dbReference>
<dbReference type="AlphaFoldDB" id="A0A182NVZ4"/>
<dbReference type="EnsemblMetazoa" id="ADIR014083-RA">
    <property type="protein sequence ID" value="ADIR014083-PA"/>
    <property type="gene ID" value="ADIR014083"/>
</dbReference>
<evidence type="ECO:0000313" key="2">
    <source>
        <dbReference type="Proteomes" id="UP000075884"/>
    </source>
</evidence>
<reference evidence="1" key="2">
    <citation type="submission" date="2020-05" db="UniProtKB">
        <authorList>
            <consortium name="EnsemblMetazoa"/>
        </authorList>
    </citation>
    <scope>IDENTIFICATION</scope>
    <source>
        <strain evidence="1">WRAIR2</strain>
    </source>
</reference>
<reference evidence="2" key="1">
    <citation type="submission" date="2013-03" db="EMBL/GenBank/DDBJ databases">
        <title>The Genome Sequence of Anopheles dirus WRAIR2.</title>
        <authorList>
            <consortium name="The Broad Institute Genomics Platform"/>
            <person name="Neafsey D.E."/>
            <person name="Walton C."/>
            <person name="Walker B."/>
            <person name="Young S.K."/>
            <person name="Zeng Q."/>
            <person name="Gargeya S."/>
            <person name="Fitzgerald M."/>
            <person name="Haas B."/>
            <person name="Abouelleil A."/>
            <person name="Allen A.W."/>
            <person name="Alvarado L."/>
            <person name="Arachchi H.M."/>
            <person name="Berlin A.M."/>
            <person name="Chapman S.B."/>
            <person name="Gainer-Dewar J."/>
            <person name="Goldberg J."/>
            <person name="Griggs A."/>
            <person name="Gujja S."/>
            <person name="Hansen M."/>
            <person name="Howarth C."/>
            <person name="Imamovic A."/>
            <person name="Ireland A."/>
            <person name="Larimer J."/>
            <person name="McCowan C."/>
            <person name="Murphy C."/>
            <person name="Pearson M."/>
            <person name="Poon T.W."/>
            <person name="Priest M."/>
            <person name="Roberts A."/>
            <person name="Saif S."/>
            <person name="Shea T."/>
            <person name="Sisk P."/>
            <person name="Sykes S."/>
            <person name="Wortman J."/>
            <person name="Nusbaum C."/>
            <person name="Birren B."/>
        </authorList>
    </citation>
    <scope>NUCLEOTIDE SEQUENCE [LARGE SCALE GENOMIC DNA]</scope>
    <source>
        <strain evidence="2">WRAIR2</strain>
    </source>
</reference>
<evidence type="ECO:0000313" key="1">
    <source>
        <dbReference type="EnsemblMetazoa" id="ADIR014083-PA"/>
    </source>
</evidence>
<protein>
    <submittedName>
        <fullName evidence="1">Uncharacterized protein</fullName>
    </submittedName>
</protein>
<sequence length="84" mass="9098">DSARRSTRAVPSEIKEVFEVPSIASRKGIDNEIGFFLSTHFGSTRDDLPSSAETVNPPCAVTYNVLRGDPAKLRSRCNATANSD</sequence>
<accession>A0A182NVZ4</accession>
<organism evidence="1 2">
    <name type="scientific">Anopheles dirus</name>
    <dbReference type="NCBI Taxonomy" id="7168"/>
    <lineage>
        <taxon>Eukaryota</taxon>
        <taxon>Metazoa</taxon>
        <taxon>Ecdysozoa</taxon>
        <taxon>Arthropoda</taxon>
        <taxon>Hexapoda</taxon>
        <taxon>Insecta</taxon>
        <taxon>Pterygota</taxon>
        <taxon>Neoptera</taxon>
        <taxon>Endopterygota</taxon>
        <taxon>Diptera</taxon>
        <taxon>Nematocera</taxon>
        <taxon>Culicoidea</taxon>
        <taxon>Culicidae</taxon>
        <taxon>Anophelinae</taxon>
        <taxon>Anopheles</taxon>
    </lineage>
</organism>
<keyword evidence="2" id="KW-1185">Reference proteome</keyword>